<gene>
    <name evidence="1" type="ORF">ACFOUW_24475</name>
</gene>
<sequence>MSVSAGGALSRRRLLAGGIATSAALLLAGCGGSVFAGSNRVRYWNLFGGGDGVRMVEMQDAYRKENPDVDLEAVTLAWGAPYYTKLAMASAGGRAPNVSVLHLSRLAGFAPGRLLDPFDLDLLAEFDVRPEDFPQGLWERATLDGQTYALPLDTHALVLYVNRPLGKQIGFLDDQDQLVDVASPEDFYAVLDELNKATGEVGLGTGSDPATWWRYFWTFYRQLGGEIELPVGERVIFDRDKFTQAIEFWLGILDKKRGSASADMGASIGTFVEGKMGMILNGNWELPTMLTAQEETGKPDFTMVQVPALFGGEALGWADSHSIVLPHQNSRDQEQDRLSYGFIASLLKNGLIWAGGGHVPAYQPVATGQDYLNLKPQANYRQAAEVAQLDPVAWFTGAGSDFQNQIGQALDAVFNRTISPDQGINQFEAAMNKLLNTPSPV</sequence>
<dbReference type="PANTHER" id="PTHR43649:SF14">
    <property type="entry name" value="BLR3389 PROTEIN"/>
    <property type="match status" value="1"/>
</dbReference>
<evidence type="ECO:0000313" key="2">
    <source>
        <dbReference type="Proteomes" id="UP001595699"/>
    </source>
</evidence>
<dbReference type="RefSeq" id="WP_205116169.1">
    <property type="nucleotide sequence ID" value="NZ_JAFBCM010000001.1"/>
</dbReference>
<proteinExistence type="predicted"/>
<accession>A0ABV7YG71</accession>
<dbReference type="PROSITE" id="PS51318">
    <property type="entry name" value="TAT"/>
    <property type="match status" value="1"/>
</dbReference>
<dbReference type="SUPFAM" id="SSF53850">
    <property type="entry name" value="Periplasmic binding protein-like II"/>
    <property type="match status" value="1"/>
</dbReference>
<comment type="caution">
    <text evidence="1">The sequence shown here is derived from an EMBL/GenBank/DDBJ whole genome shotgun (WGS) entry which is preliminary data.</text>
</comment>
<dbReference type="InterPro" id="IPR006059">
    <property type="entry name" value="SBP"/>
</dbReference>
<organism evidence="1 2">
    <name type="scientific">Tenggerimyces flavus</name>
    <dbReference type="NCBI Taxonomy" id="1708749"/>
    <lineage>
        <taxon>Bacteria</taxon>
        <taxon>Bacillati</taxon>
        <taxon>Actinomycetota</taxon>
        <taxon>Actinomycetes</taxon>
        <taxon>Propionibacteriales</taxon>
        <taxon>Nocardioidaceae</taxon>
        <taxon>Tenggerimyces</taxon>
    </lineage>
</organism>
<evidence type="ECO:0000313" key="1">
    <source>
        <dbReference type="EMBL" id="MFC3764012.1"/>
    </source>
</evidence>
<dbReference type="Proteomes" id="UP001595699">
    <property type="component" value="Unassembled WGS sequence"/>
</dbReference>
<reference evidence="2" key="1">
    <citation type="journal article" date="2019" name="Int. J. Syst. Evol. Microbiol.">
        <title>The Global Catalogue of Microorganisms (GCM) 10K type strain sequencing project: providing services to taxonomists for standard genome sequencing and annotation.</title>
        <authorList>
            <consortium name="The Broad Institute Genomics Platform"/>
            <consortium name="The Broad Institute Genome Sequencing Center for Infectious Disease"/>
            <person name="Wu L."/>
            <person name="Ma J."/>
        </authorList>
    </citation>
    <scope>NUCLEOTIDE SEQUENCE [LARGE SCALE GENOMIC DNA]</scope>
    <source>
        <strain evidence="2">CGMCC 4.7241</strain>
    </source>
</reference>
<dbReference type="PANTHER" id="PTHR43649">
    <property type="entry name" value="ARABINOSE-BINDING PROTEIN-RELATED"/>
    <property type="match status" value="1"/>
</dbReference>
<dbReference type="InterPro" id="IPR006311">
    <property type="entry name" value="TAT_signal"/>
</dbReference>
<keyword evidence="2" id="KW-1185">Reference proteome</keyword>
<name>A0ABV7YG71_9ACTN</name>
<dbReference type="EMBL" id="JBHRZH010000022">
    <property type="protein sequence ID" value="MFC3764012.1"/>
    <property type="molecule type" value="Genomic_DNA"/>
</dbReference>
<protein>
    <submittedName>
        <fullName evidence="1">Substrate-binding domain-containing protein</fullName>
    </submittedName>
</protein>
<dbReference type="InterPro" id="IPR050490">
    <property type="entry name" value="Bact_solute-bd_prot1"/>
</dbReference>
<dbReference type="Pfam" id="PF01547">
    <property type="entry name" value="SBP_bac_1"/>
    <property type="match status" value="1"/>
</dbReference>
<dbReference type="Gene3D" id="3.40.190.10">
    <property type="entry name" value="Periplasmic binding protein-like II"/>
    <property type="match status" value="1"/>
</dbReference>